<evidence type="ECO:0000259" key="6">
    <source>
        <dbReference type="PROSITE" id="PS50811"/>
    </source>
</evidence>
<keyword evidence="3" id="KW-0238">DNA-binding</keyword>
<accession>A0A3L6FZK3</accession>
<evidence type="ECO:0000256" key="1">
    <source>
        <dbReference type="ARBA" id="ARBA00004123"/>
    </source>
</evidence>
<evidence type="ECO:0000313" key="7">
    <source>
        <dbReference type="EMBL" id="PWZ39584.1"/>
    </source>
</evidence>
<evidence type="ECO:0000256" key="3">
    <source>
        <dbReference type="ARBA" id="ARBA00023125"/>
    </source>
</evidence>
<dbReference type="PANTHER" id="PTHR31221">
    <property type="entry name" value="WRKY TRANSCRIPTION FACTOR PROTEIN 1-RELATED"/>
    <property type="match status" value="1"/>
</dbReference>
<dbReference type="Proteomes" id="UP000251960">
    <property type="component" value="Chromosome 2"/>
</dbReference>
<dbReference type="InterPro" id="IPR003657">
    <property type="entry name" value="WRKY_dom"/>
</dbReference>
<dbReference type="PANTHER" id="PTHR31221:SF137">
    <property type="entry name" value="WRKY TRANSCRIPTION FACTOR 12-RELATED"/>
    <property type="match status" value="1"/>
</dbReference>
<dbReference type="FunFam" id="2.20.25.80:FF:000003">
    <property type="entry name" value="WRKY transcription factor 57"/>
    <property type="match status" value="1"/>
</dbReference>
<reference evidence="7 8" key="1">
    <citation type="journal article" date="2018" name="Nat. Genet.">
        <title>Extensive intraspecific gene order and gene structural variations between Mo17 and other maize genomes.</title>
        <authorList>
            <person name="Sun S."/>
            <person name="Zhou Y."/>
            <person name="Chen J."/>
            <person name="Shi J."/>
            <person name="Zhao H."/>
            <person name="Zhao H."/>
            <person name="Song W."/>
            <person name="Zhang M."/>
            <person name="Cui Y."/>
            <person name="Dong X."/>
            <person name="Liu H."/>
            <person name="Ma X."/>
            <person name="Jiao Y."/>
            <person name="Wang B."/>
            <person name="Wei X."/>
            <person name="Stein J.C."/>
            <person name="Glaubitz J.C."/>
            <person name="Lu F."/>
            <person name="Yu G."/>
            <person name="Liang C."/>
            <person name="Fengler K."/>
            <person name="Li B."/>
            <person name="Rafalski A."/>
            <person name="Schnable P.S."/>
            <person name="Ware D.H."/>
            <person name="Buckler E.S."/>
            <person name="Lai J."/>
        </authorList>
    </citation>
    <scope>NUCLEOTIDE SEQUENCE [LARGE SCALE GENOMIC DNA]</scope>
    <source>
        <strain evidence="8">cv. Missouri 17</strain>
        <tissue evidence="7">Seedling</tissue>
    </source>
</reference>
<dbReference type="GO" id="GO:0003700">
    <property type="term" value="F:DNA-binding transcription factor activity"/>
    <property type="evidence" value="ECO:0007669"/>
    <property type="project" value="InterPro"/>
</dbReference>
<dbReference type="GO" id="GO:0043565">
    <property type="term" value="F:sequence-specific DNA binding"/>
    <property type="evidence" value="ECO:0007669"/>
    <property type="project" value="InterPro"/>
</dbReference>
<evidence type="ECO:0000313" key="8">
    <source>
        <dbReference type="Proteomes" id="UP000251960"/>
    </source>
</evidence>
<feature type="domain" description="WRKY" evidence="6">
    <location>
        <begin position="201"/>
        <end position="263"/>
    </location>
</feature>
<comment type="subcellular location">
    <subcellularLocation>
        <location evidence="1">Nucleus</location>
    </subcellularLocation>
</comment>
<name>A0A3L6FZK3_MAIZE</name>
<dbReference type="Pfam" id="PF03106">
    <property type="entry name" value="WRKY"/>
    <property type="match status" value="1"/>
</dbReference>
<gene>
    <name evidence="7" type="primary">WRKY12_2</name>
    <name evidence="7" type="ORF">Zm00014a_019458</name>
</gene>
<evidence type="ECO:0000256" key="2">
    <source>
        <dbReference type="ARBA" id="ARBA00023015"/>
    </source>
</evidence>
<dbReference type="PROSITE" id="PS50811">
    <property type="entry name" value="WRKY"/>
    <property type="match status" value="1"/>
</dbReference>
<dbReference type="AlphaFoldDB" id="A0A3L6FZK3"/>
<dbReference type="EMBL" id="NCVQ01000003">
    <property type="protein sequence ID" value="PWZ39584.1"/>
    <property type="molecule type" value="Genomic_DNA"/>
</dbReference>
<organism evidence="7 8">
    <name type="scientific">Zea mays</name>
    <name type="common">Maize</name>
    <dbReference type="NCBI Taxonomy" id="4577"/>
    <lineage>
        <taxon>Eukaryota</taxon>
        <taxon>Viridiplantae</taxon>
        <taxon>Streptophyta</taxon>
        <taxon>Embryophyta</taxon>
        <taxon>Tracheophyta</taxon>
        <taxon>Spermatophyta</taxon>
        <taxon>Magnoliopsida</taxon>
        <taxon>Liliopsida</taxon>
        <taxon>Poales</taxon>
        <taxon>Poaceae</taxon>
        <taxon>PACMAD clade</taxon>
        <taxon>Panicoideae</taxon>
        <taxon>Andropogonodae</taxon>
        <taxon>Andropogoneae</taxon>
        <taxon>Tripsacinae</taxon>
        <taxon>Zea</taxon>
    </lineage>
</organism>
<dbReference type="ExpressionAtlas" id="A0A3L6FZK3">
    <property type="expression patterns" value="baseline and differential"/>
</dbReference>
<dbReference type="Gene3D" id="2.20.25.80">
    <property type="entry name" value="WRKY domain"/>
    <property type="match status" value="1"/>
</dbReference>
<dbReference type="InterPro" id="IPR036576">
    <property type="entry name" value="WRKY_dom_sf"/>
</dbReference>
<dbReference type="SMART" id="SM00774">
    <property type="entry name" value="WRKY"/>
    <property type="match status" value="1"/>
</dbReference>
<sequence>MPPNTTLTHPIDQLITTTTHTPHGRSILLYACMERSSSQLLETCLPASLYAAVTPPPCAHPHPLLAPLPNQQHMLLQMPFVKEQAANNHGLMLSSDHHHSALLYPLLLPGIPFCPSAAVAAVCEKTTTTGSGALDAGEAGTSSAAAKATGEIASTAATACNGPSSCNWWKGPAAAAAGDKGGRMKVRRKMREPRFCFQTRSDVDVLDDGYKWRKYGQKVVKNSLHPRSYYRCTHSNCRVKKRVERLSEDCRMVMTTYEGRHTHSPCSDDADAGGGDHTGSCAFTSL</sequence>
<evidence type="ECO:0000256" key="4">
    <source>
        <dbReference type="ARBA" id="ARBA00023163"/>
    </source>
</evidence>
<keyword evidence="4" id="KW-0804">Transcription</keyword>
<keyword evidence="2" id="KW-0805">Transcription regulation</keyword>
<dbReference type="SUPFAM" id="SSF118290">
    <property type="entry name" value="WRKY DNA-binding domain"/>
    <property type="match status" value="1"/>
</dbReference>
<dbReference type="InterPro" id="IPR044810">
    <property type="entry name" value="WRKY_plant"/>
</dbReference>
<protein>
    <submittedName>
        <fullName evidence="7">Putative WRKY transcription factor 12</fullName>
    </submittedName>
</protein>
<evidence type="ECO:0000256" key="5">
    <source>
        <dbReference type="ARBA" id="ARBA00023242"/>
    </source>
</evidence>
<keyword evidence="5" id="KW-0539">Nucleus</keyword>
<proteinExistence type="predicted"/>
<comment type="caution">
    <text evidence="7">The sequence shown here is derived from an EMBL/GenBank/DDBJ whole genome shotgun (WGS) entry which is preliminary data.</text>
</comment>
<dbReference type="GO" id="GO:0005634">
    <property type="term" value="C:nucleus"/>
    <property type="evidence" value="ECO:0007669"/>
    <property type="project" value="UniProtKB-SubCell"/>
</dbReference>